<sequence length="133" mass="15679">MDFIKIITGYEAAARCFLQIDDSRAKAYYMHAVDVFLENGYIEKGIQCCVEYGFECQQQLGNKEHAEEFYTLADKLRNIHNLSHSCVIKQFVESKYGRDIDKVWHEIQKVSIVITLVLHQNKTQTRHYDFTYM</sequence>
<evidence type="ECO:0000313" key="2">
    <source>
        <dbReference type="Proteomes" id="UP000031668"/>
    </source>
</evidence>
<dbReference type="Proteomes" id="UP000031668">
    <property type="component" value="Unassembled WGS sequence"/>
</dbReference>
<accession>A0A0C2MTH4</accession>
<organism evidence="1 2">
    <name type="scientific">Thelohanellus kitauei</name>
    <name type="common">Myxosporean</name>
    <dbReference type="NCBI Taxonomy" id="669202"/>
    <lineage>
        <taxon>Eukaryota</taxon>
        <taxon>Metazoa</taxon>
        <taxon>Cnidaria</taxon>
        <taxon>Myxozoa</taxon>
        <taxon>Myxosporea</taxon>
        <taxon>Bivalvulida</taxon>
        <taxon>Platysporina</taxon>
        <taxon>Myxobolidae</taxon>
        <taxon>Thelohanellus</taxon>
    </lineage>
</organism>
<proteinExistence type="predicted"/>
<comment type="caution">
    <text evidence="1">The sequence shown here is derived from an EMBL/GenBank/DDBJ whole genome shotgun (WGS) entry which is preliminary data.</text>
</comment>
<keyword evidence="2" id="KW-1185">Reference proteome</keyword>
<dbReference type="AlphaFoldDB" id="A0A0C2MTH4"/>
<reference evidence="1 2" key="1">
    <citation type="journal article" date="2014" name="Genome Biol. Evol.">
        <title>The genome of the myxosporean Thelohanellus kitauei shows adaptations to nutrient acquisition within its fish host.</title>
        <authorList>
            <person name="Yang Y."/>
            <person name="Xiong J."/>
            <person name="Zhou Z."/>
            <person name="Huo F."/>
            <person name="Miao W."/>
            <person name="Ran C."/>
            <person name="Liu Y."/>
            <person name="Zhang J."/>
            <person name="Feng J."/>
            <person name="Wang M."/>
            <person name="Wang M."/>
            <person name="Wang L."/>
            <person name="Yao B."/>
        </authorList>
    </citation>
    <scope>NUCLEOTIDE SEQUENCE [LARGE SCALE GENOMIC DNA]</scope>
    <source>
        <strain evidence="1">Wuqing</strain>
    </source>
</reference>
<evidence type="ECO:0000313" key="1">
    <source>
        <dbReference type="EMBL" id="KII70601.1"/>
    </source>
</evidence>
<name>A0A0C2MTH4_THEKT</name>
<dbReference type="EMBL" id="JWZT01002012">
    <property type="protein sequence ID" value="KII70601.1"/>
    <property type="molecule type" value="Genomic_DNA"/>
</dbReference>
<protein>
    <submittedName>
        <fullName evidence="1">Uncharacterized protein</fullName>
    </submittedName>
</protein>
<gene>
    <name evidence="1" type="ORF">RF11_16133</name>
</gene>